<reference evidence="3 4" key="1">
    <citation type="journal article" date="2019" name="Sci. Rep.">
        <title>Comparative genomics of chytrid fungi reveal insights into the obligate biotrophic and pathogenic lifestyle of Synchytrium endobioticum.</title>
        <authorList>
            <person name="van de Vossenberg B.T.L.H."/>
            <person name="Warris S."/>
            <person name="Nguyen H.D.T."/>
            <person name="van Gent-Pelzer M.P.E."/>
            <person name="Joly D.L."/>
            <person name="van de Geest H.C."/>
            <person name="Bonants P.J.M."/>
            <person name="Smith D.S."/>
            <person name="Levesque C.A."/>
            <person name="van der Lee T.A.J."/>
        </authorList>
    </citation>
    <scope>NUCLEOTIDE SEQUENCE [LARGE SCALE GENOMIC DNA]</scope>
    <source>
        <strain evidence="3 4">CBS 675.73</strain>
    </source>
</reference>
<evidence type="ECO:0000313" key="3">
    <source>
        <dbReference type="EMBL" id="TPX73574.1"/>
    </source>
</evidence>
<dbReference type="STRING" id="246404.A0A507FBJ1"/>
<accession>A0A507FBJ1</accession>
<dbReference type="Proteomes" id="UP000320333">
    <property type="component" value="Unassembled WGS sequence"/>
</dbReference>
<keyword evidence="2" id="KW-0472">Membrane</keyword>
<feature type="region of interest" description="Disordered" evidence="1">
    <location>
        <begin position="421"/>
        <end position="456"/>
    </location>
</feature>
<protein>
    <recommendedName>
        <fullName evidence="5">RGS domain-containing protein</fullName>
    </recommendedName>
</protein>
<dbReference type="Gene3D" id="1.10.167.10">
    <property type="entry name" value="Regulator of G-protein Signalling 4, domain 2"/>
    <property type="match status" value="1"/>
</dbReference>
<dbReference type="InterPro" id="IPR036305">
    <property type="entry name" value="RGS_sf"/>
</dbReference>
<gene>
    <name evidence="3" type="ORF">CcCBS67573_g05153</name>
</gene>
<proteinExistence type="predicted"/>
<feature type="transmembrane region" description="Helical" evidence="2">
    <location>
        <begin position="12"/>
        <end position="28"/>
    </location>
</feature>
<dbReference type="EMBL" id="QEAP01000177">
    <property type="protein sequence ID" value="TPX73574.1"/>
    <property type="molecule type" value="Genomic_DNA"/>
</dbReference>
<dbReference type="InterPro" id="IPR044926">
    <property type="entry name" value="RGS_subdomain_2"/>
</dbReference>
<feature type="compositionally biased region" description="Polar residues" evidence="1">
    <location>
        <begin position="138"/>
        <end position="147"/>
    </location>
</feature>
<evidence type="ECO:0000256" key="1">
    <source>
        <dbReference type="SAM" id="MobiDB-lite"/>
    </source>
</evidence>
<evidence type="ECO:0000256" key="2">
    <source>
        <dbReference type="SAM" id="Phobius"/>
    </source>
</evidence>
<evidence type="ECO:0000313" key="4">
    <source>
        <dbReference type="Proteomes" id="UP000320333"/>
    </source>
</evidence>
<evidence type="ECO:0008006" key="5">
    <source>
        <dbReference type="Google" id="ProtNLM"/>
    </source>
</evidence>
<feature type="transmembrane region" description="Helical" evidence="2">
    <location>
        <begin position="260"/>
        <end position="278"/>
    </location>
</feature>
<feature type="transmembrane region" description="Helical" evidence="2">
    <location>
        <begin position="187"/>
        <end position="205"/>
    </location>
</feature>
<feature type="transmembrane region" description="Helical" evidence="2">
    <location>
        <begin position="290"/>
        <end position="315"/>
    </location>
</feature>
<keyword evidence="2" id="KW-1133">Transmembrane helix</keyword>
<name>A0A507FBJ1_9FUNG</name>
<dbReference type="AlphaFoldDB" id="A0A507FBJ1"/>
<feature type="compositionally biased region" description="Basic and acidic residues" evidence="1">
    <location>
        <begin position="421"/>
        <end position="435"/>
    </location>
</feature>
<keyword evidence="2" id="KW-0812">Transmembrane</keyword>
<feature type="compositionally biased region" description="Low complexity" evidence="1">
    <location>
        <begin position="436"/>
        <end position="448"/>
    </location>
</feature>
<feature type="transmembrane region" description="Helical" evidence="2">
    <location>
        <begin position="40"/>
        <end position="64"/>
    </location>
</feature>
<dbReference type="OrthoDB" id="196547at2759"/>
<comment type="caution">
    <text evidence="3">The sequence shown here is derived from an EMBL/GenBank/DDBJ whole genome shotgun (WGS) entry which is preliminary data.</text>
</comment>
<dbReference type="SUPFAM" id="SSF48097">
    <property type="entry name" value="Regulator of G-protein signaling, RGS"/>
    <property type="match status" value="1"/>
</dbReference>
<feature type="transmembrane region" description="Helical" evidence="2">
    <location>
        <begin position="70"/>
        <end position="96"/>
    </location>
</feature>
<feature type="transmembrane region" description="Helical" evidence="2">
    <location>
        <begin position="225"/>
        <end position="248"/>
    </location>
</feature>
<organism evidence="3 4">
    <name type="scientific">Chytriomyces confervae</name>
    <dbReference type="NCBI Taxonomy" id="246404"/>
    <lineage>
        <taxon>Eukaryota</taxon>
        <taxon>Fungi</taxon>
        <taxon>Fungi incertae sedis</taxon>
        <taxon>Chytridiomycota</taxon>
        <taxon>Chytridiomycota incertae sedis</taxon>
        <taxon>Chytridiomycetes</taxon>
        <taxon>Chytridiales</taxon>
        <taxon>Chytriomycetaceae</taxon>
        <taxon>Chytriomyces</taxon>
    </lineage>
</organism>
<sequence length="607" mass="69276">MYLDNPNVAFGIWAWFAFWAMSMVLFIARRKKTVIKVRGLMLTATQSIATAVAVLAVMIRYILAEILPCFLIAWTINLAIVVWTTSICLRIIYLYINHRYNQNLLFNESVDLERPGAVSLGTVDEFGYPSKVEEANNRTRASVTQKAETSKEATQPDGVNHGLKQWFVRKTDSWVIEKGLYRRIRKVVLVWYIFTVVYCAIAQGLTKKLRLYPMDFSCKFEIVFYGLVVFSVLFLFIVVGIFSTWLISDIRDHSFIAKELIITYLIGTPNAILYLLFHEIQSLRDVVFDSAWLIVISLMTSHITSIVIPIILTYIEDYKTSRVTIDLNLVSFQKALGDRALFQEIKDFSIRDMCGENFYFLEALKELKFEAATLVLKHERKASETSRLPSLSVNMLKVNPYDMMHRKKSLSIIEDASAIVEDEHNTSEPRVRSAEESGSGLSPEPSSANTDSRASHLSINRIKTRAESNSCLKPGARLSIEARTSGQSHTEYLRPRESSTIVRIGFLGTESVTDDEWDAINAKIVPTELVFKYIQFYNIYCRRGGQMEVNLSGDTKCKLEDIAAAGEWKIGDFDLARDEIMNVLFTNVYCRWAFQKKEEKAESSFVK</sequence>
<feature type="region of interest" description="Disordered" evidence="1">
    <location>
        <begin position="137"/>
        <end position="156"/>
    </location>
</feature>
<keyword evidence="4" id="KW-1185">Reference proteome</keyword>